<comment type="caution">
    <text evidence="1">The sequence shown here is derived from an EMBL/GenBank/DDBJ whole genome shotgun (WGS) entry which is preliminary data.</text>
</comment>
<dbReference type="Proteomes" id="UP001176961">
    <property type="component" value="Unassembled WGS sequence"/>
</dbReference>
<organism evidence="1 2">
    <name type="scientific">Cylicocyclus nassatus</name>
    <name type="common">Nematode worm</name>
    <dbReference type="NCBI Taxonomy" id="53992"/>
    <lineage>
        <taxon>Eukaryota</taxon>
        <taxon>Metazoa</taxon>
        <taxon>Ecdysozoa</taxon>
        <taxon>Nematoda</taxon>
        <taxon>Chromadorea</taxon>
        <taxon>Rhabditida</taxon>
        <taxon>Rhabditina</taxon>
        <taxon>Rhabditomorpha</taxon>
        <taxon>Strongyloidea</taxon>
        <taxon>Strongylidae</taxon>
        <taxon>Cylicocyclus</taxon>
    </lineage>
</organism>
<evidence type="ECO:0000313" key="2">
    <source>
        <dbReference type="Proteomes" id="UP001176961"/>
    </source>
</evidence>
<sequence>MSSQKLCEAPKSFEAIELAVKKRDCSLAGCAHFLEETFSTFWRSPSQGRSLGTSEFFIYHNIPCSVQCEFILALIFAPNILP</sequence>
<dbReference type="EMBL" id="CATQJL010000223">
    <property type="protein sequence ID" value="CAJ0598774.1"/>
    <property type="molecule type" value="Genomic_DNA"/>
</dbReference>
<proteinExistence type="predicted"/>
<evidence type="ECO:0000313" key="1">
    <source>
        <dbReference type="EMBL" id="CAJ0598774.1"/>
    </source>
</evidence>
<dbReference type="AlphaFoldDB" id="A0AA36M4P6"/>
<keyword evidence="2" id="KW-1185">Reference proteome</keyword>
<name>A0AA36M4P6_CYLNA</name>
<gene>
    <name evidence="1" type="ORF">CYNAS_LOCUS10757</name>
</gene>
<protein>
    <submittedName>
        <fullName evidence="1">Uncharacterized protein</fullName>
    </submittedName>
</protein>
<reference evidence="1" key="1">
    <citation type="submission" date="2023-07" db="EMBL/GenBank/DDBJ databases">
        <authorList>
            <consortium name="CYATHOMIX"/>
        </authorList>
    </citation>
    <scope>NUCLEOTIDE SEQUENCE</scope>
    <source>
        <strain evidence="1">N/A</strain>
    </source>
</reference>
<accession>A0AA36M4P6</accession>